<keyword evidence="6" id="KW-0479">Metal-binding</keyword>
<dbReference type="Pfam" id="PF03726">
    <property type="entry name" value="PNPase"/>
    <property type="match status" value="1"/>
</dbReference>
<dbReference type="CDD" id="cd04472">
    <property type="entry name" value="S1_PNPase"/>
    <property type="match status" value="1"/>
</dbReference>
<keyword evidence="6" id="KW-0460">Magnesium</keyword>
<evidence type="ECO:0000256" key="2">
    <source>
        <dbReference type="ARBA" id="ARBA00022490"/>
    </source>
</evidence>
<dbReference type="GO" id="GO:0006396">
    <property type="term" value="P:RNA processing"/>
    <property type="evidence" value="ECO:0007669"/>
    <property type="project" value="InterPro"/>
</dbReference>
<dbReference type="PROSITE" id="PS50126">
    <property type="entry name" value="S1"/>
    <property type="match status" value="1"/>
</dbReference>
<evidence type="ECO:0000313" key="9">
    <source>
        <dbReference type="EMBL" id="PIP33336.1"/>
    </source>
</evidence>
<evidence type="ECO:0000259" key="8">
    <source>
        <dbReference type="PROSITE" id="PS50126"/>
    </source>
</evidence>
<evidence type="ECO:0000256" key="5">
    <source>
        <dbReference type="ARBA" id="ARBA00022884"/>
    </source>
</evidence>
<dbReference type="SUPFAM" id="SSF55666">
    <property type="entry name" value="Ribonuclease PH domain 2-like"/>
    <property type="match status" value="2"/>
</dbReference>
<dbReference type="Pfam" id="PF03725">
    <property type="entry name" value="RNase_PH_C"/>
    <property type="match status" value="1"/>
</dbReference>
<dbReference type="HAMAP" id="MF_01595">
    <property type="entry name" value="PNPase"/>
    <property type="match status" value="1"/>
</dbReference>
<dbReference type="Pfam" id="PF00013">
    <property type="entry name" value="KH_1"/>
    <property type="match status" value="1"/>
</dbReference>
<dbReference type="NCBIfam" id="NF008805">
    <property type="entry name" value="PRK11824.1"/>
    <property type="match status" value="1"/>
</dbReference>
<dbReference type="InterPro" id="IPR001247">
    <property type="entry name" value="ExoRNase_PH_dom1"/>
</dbReference>
<keyword evidence="3 6" id="KW-0808">Transferase</keyword>
<protein>
    <recommendedName>
        <fullName evidence="6">Polyribonucleotide nucleotidyltransferase</fullName>
        <ecNumber evidence="6">2.7.7.8</ecNumber>
    </recommendedName>
    <alternativeName>
        <fullName evidence="6">Polynucleotide phosphorylase</fullName>
        <shortName evidence="6">PNPase</shortName>
    </alternativeName>
</protein>
<dbReference type="InterPro" id="IPR036612">
    <property type="entry name" value="KH_dom_type_1_sf"/>
</dbReference>
<comment type="function">
    <text evidence="6">Involved in mRNA degradation. Catalyzes the phosphorolysis of single-stranded polyribonucleotides processively in the 3'- to 5'-direction.</text>
</comment>
<dbReference type="AlphaFoldDB" id="A0A2G9ZJI7"/>
<dbReference type="GO" id="GO:0000287">
    <property type="term" value="F:magnesium ion binding"/>
    <property type="evidence" value="ECO:0007669"/>
    <property type="project" value="UniProtKB-UniRule"/>
</dbReference>
<dbReference type="CDD" id="cd02393">
    <property type="entry name" value="KH-I_PNPase"/>
    <property type="match status" value="1"/>
</dbReference>
<dbReference type="SUPFAM" id="SSF54791">
    <property type="entry name" value="Eukaryotic type KH-domain (KH-domain type I)"/>
    <property type="match status" value="1"/>
</dbReference>
<dbReference type="InterPro" id="IPR015848">
    <property type="entry name" value="PNPase_PH_RNA-bd_bac/org-type"/>
</dbReference>
<evidence type="ECO:0000256" key="6">
    <source>
        <dbReference type="HAMAP-Rule" id="MF_01595"/>
    </source>
</evidence>
<feature type="binding site" evidence="6">
    <location>
        <position position="503"/>
    </location>
    <ligand>
        <name>Mg(2+)</name>
        <dbReference type="ChEBI" id="CHEBI:18420"/>
    </ligand>
</feature>
<dbReference type="InterPro" id="IPR004087">
    <property type="entry name" value="KH_dom"/>
</dbReference>
<dbReference type="PROSITE" id="PS50084">
    <property type="entry name" value="KH_TYPE_1"/>
    <property type="match status" value="1"/>
</dbReference>
<dbReference type="GO" id="GO:0004654">
    <property type="term" value="F:polyribonucleotide nucleotidyltransferase activity"/>
    <property type="evidence" value="ECO:0007669"/>
    <property type="project" value="UniProtKB-UniRule"/>
</dbReference>
<dbReference type="InterPro" id="IPR004088">
    <property type="entry name" value="KH_dom_type_1"/>
</dbReference>
<feature type="domain" description="S1 motif" evidence="8">
    <location>
        <begin position="639"/>
        <end position="707"/>
    </location>
</feature>
<dbReference type="InterPro" id="IPR020568">
    <property type="entry name" value="Ribosomal_Su5_D2-typ_SF"/>
</dbReference>
<feature type="compositionally biased region" description="Polar residues" evidence="7">
    <location>
        <begin position="744"/>
        <end position="755"/>
    </location>
</feature>
<evidence type="ECO:0000313" key="10">
    <source>
        <dbReference type="Proteomes" id="UP000230729"/>
    </source>
</evidence>
<dbReference type="InterPro" id="IPR027408">
    <property type="entry name" value="PNPase/RNase_PH_dom_sf"/>
</dbReference>
<dbReference type="SUPFAM" id="SSF54211">
    <property type="entry name" value="Ribosomal protein S5 domain 2-like"/>
    <property type="match status" value="2"/>
</dbReference>
<name>A0A2G9ZJI7_9BACT</name>
<dbReference type="SMART" id="SM00322">
    <property type="entry name" value="KH"/>
    <property type="match status" value="1"/>
</dbReference>
<dbReference type="GO" id="GO:0005829">
    <property type="term" value="C:cytosol"/>
    <property type="evidence" value="ECO:0007669"/>
    <property type="project" value="TreeGrafter"/>
</dbReference>
<dbReference type="GO" id="GO:0003723">
    <property type="term" value="F:RNA binding"/>
    <property type="evidence" value="ECO:0007669"/>
    <property type="project" value="UniProtKB-UniRule"/>
</dbReference>
<keyword evidence="4 6" id="KW-0548">Nucleotidyltransferase</keyword>
<organism evidence="9 10">
    <name type="scientific">Candidatus Falkowbacteria bacterium CG23_combo_of_CG06-09_8_20_14_all_49_15</name>
    <dbReference type="NCBI Taxonomy" id="1974572"/>
    <lineage>
        <taxon>Bacteria</taxon>
        <taxon>Candidatus Falkowiibacteriota</taxon>
    </lineage>
</organism>
<dbReference type="FunFam" id="3.30.1370.10:FF:000001">
    <property type="entry name" value="Polyribonucleotide nucleotidyltransferase"/>
    <property type="match status" value="1"/>
</dbReference>
<dbReference type="Gene3D" id="3.30.230.70">
    <property type="entry name" value="GHMP Kinase, N-terminal domain"/>
    <property type="match status" value="2"/>
</dbReference>
<dbReference type="Proteomes" id="UP000230729">
    <property type="component" value="Unassembled WGS sequence"/>
</dbReference>
<dbReference type="InterPro" id="IPR012162">
    <property type="entry name" value="PNPase"/>
</dbReference>
<dbReference type="Pfam" id="PF01138">
    <property type="entry name" value="RNase_PH"/>
    <property type="match status" value="2"/>
</dbReference>
<dbReference type="SUPFAM" id="SSF46915">
    <property type="entry name" value="Polynucleotide phosphorylase/guanosine pentaphosphate synthase (PNPase/GPSI), domain 3"/>
    <property type="match status" value="1"/>
</dbReference>
<comment type="caution">
    <text evidence="9">The sequence shown here is derived from an EMBL/GenBank/DDBJ whole genome shotgun (WGS) entry which is preliminary data.</text>
</comment>
<comment type="cofactor">
    <cofactor evidence="6">
        <name>Mg(2+)</name>
        <dbReference type="ChEBI" id="CHEBI:18420"/>
    </cofactor>
</comment>
<dbReference type="EC" id="2.7.7.8" evidence="6"/>
<evidence type="ECO:0000256" key="4">
    <source>
        <dbReference type="ARBA" id="ARBA00022695"/>
    </source>
</evidence>
<dbReference type="SMART" id="SM00316">
    <property type="entry name" value="S1"/>
    <property type="match status" value="1"/>
</dbReference>
<comment type="catalytic activity">
    <reaction evidence="6">
        <text>RNA(n+1) + phosphate = RNA(n) + a ribonucleoside 5'-diphosphate</text>
        <dbReference type="Rhea" id="RHEA:22096"/>
        <dbReference type="Rhea" id="RHEA-COMP:14527"/>
        <dbReference type="Rhea" id="RHEA-COMP:17342"/>
        <dbReference type="ChEBI" id="CHEBI:43474"/>
        <dbReference type="ChEBI" id="CHEBI:57930"/>
        <dbReference type="ChEBI" id="CHEBI:140395"/>
        <dbReference type="EC" id="2.7.7.8"/>
    </reaction>
</comment>
<dbReference type="InterPro" id="IPR003029">
    <property type="entry name" value="S1_domain"/>
</dbReference>
<dbReference type="InterPro" id="IPR036345">
    <property type="entry name" value="ExoRNase_PH_dom2_sf"/>
</dbReference>
<dbReference type="NCBIfam" id="TIGR03591">
    <property type="entry name" value="polynuc_phos"/>
    <property type="match status" value="1"/>
</dbReference>
<reference evidence="9 10" key="1">
    <citation type="submission" date="2017-09" db="EMBL/GenBank/DDBJ databases">
        <title>Depth-based differentiation of microbial function through sediment-hosted aquifers and enrichment of novel symbionts in the deep terrestrial subsurface.</title>
        <authorList>
            <person name="Probst A.J."/>
            <person name="Ladd B."/>
            <person name="Jarett J.K."/>
            <person name="Geller-Mcgrath D.E."/>
            <person name="Sieber C.M."/>
            <person name="Emerson J.B."/>
            <person name="Anantharaman K."/>
            <person name="Thomas B.C."/>
            <person name="Malmstrom R."/>
            <person name="Stieglmeier M."/>
            <person name="Klingl A."/>
            <person name="Woyke T."/>
            <person name="Ryan C.M."/>
            <person name="Banfield J.F."/>
        </authorList>
    </citation>
    <scope>NUCLEOTIDE SEQUENCE [LARGE SCALE GENOMIC DNA]</scope>
    <source>
        <strain evidence="9">CG23_combo_of_CG06-09_8_20_14_all_49_15</strain>
    </source>
</reference>
<comment type="subcellular location">
    <subcellularLocation>
        <location evidence="6">Cytoplasm</location>
    </subcellularLocation>
</comment>
<gene>
    <name evidence="6" type="primary">pnp</name>
    <name evidence="9" type="ORF">COX22_04920</name>
</gene>
<dbReference type="SUPFAM" id="SSF50249">
    <property type="entry name" value="Nucleic acid-binding proteins"/>
    <property type="match status" value="1"/>
</dbReference>
<keyword evidence="2 6" id="KW-0963">Cytoplasm</keyword>
<accession>A0A2G9ZJI7</accession>
<dbReference type="Gene3D" id="3.30.1370.10">
    <property type="entry name" value="K Homology domain, type 1"/>
    <property type="match status" value="1"/>
</dbReference>
<feature type="region of interest" description="Disordered" evidence="7">
    <location>
        <begin position="718"/>
        <end position="755"/>
    </location>
</feature>
<evidence type="ECO:0000256" key="1">
    <source>
        <dbReference type="ARBA" id="ARBA00007404"/>
    </source>
</evidence>
<dbReference type="CDD" id="cd11364">
    <property type="entry name" value="RNase_PH_PNPase_2"/>
    <property type="match status" value="1"/>
</dbReference>
<evidence type="ECO:0000256" key="7">
    <source>
        <dbReference type="SAM" id="MobiDB-lite"/>
    </source>
</evidence>
<dbReference type="EMBL" id="PCSD01000117">
    <property type="protein sequence ID" value="PIP33336.1"/>
    <property type="molecule type" value="Genomic_DNA"/>
</dbReference>
<proteinExistence type="inferred from homology"/>
<dbReference type="PANTHER" id="PTHR11252:SF0">
    <property type="entry name" value="POLYRIBONUCLEOTIDE NUCLEOTIDYLTRANSFERASE 1, MITOCHONDRIAL"/>
    <property type="match status" value="1"/>
</dbReference>
<evidence type="ECO:0000256" key="3">
    <source>
        <dbReference type="ARBA" id="ARBA00022679"/>
    </source>
</evidence>
<dbReference type="FunFam" id="3.30.230.70:FF:000001">
    <property type="entry name" value="Polyribonucleotide nucleotidyltransferase"/>
    <property type="match status" value="1"/>
</dbReference>
<dbReference type="InterPro" id="IPR036456">
    <property type="entry name" value="PNPase_PH_RNA-bd_sf"/>
</dbReference>
<dbReference type="InterPro" id="IPR012340">
    <property type="entry name" value="NA-bd_OB-fold"/>
</dbReference>
<dbReference type="GO" id="GO:0000175">
    <property type="term" value="F:3'-5'-RNA exonuclease activity"/>
    <property type="evidence" value="ECO:0007669"/>
    <property type="project" value="TreeGrafter"/>
</dbReference>
<dbReference type="Pfam" id="PF00575">
    <property type="entry name" value="S1"/>
    <property type="match status" value="1"/>
</dbReference>
<dbReference type="GO" id="GO:0006402">
    <property type="term" value="P:mRNA catabolic process"/>
    <property type="evidence" value="ECO:0007669"/>
    <property type="project" value="UniProtKB-UniRule"/>
</dbReference>
<feature type="binding site" evidence="6">
    <location>
        <position position="509"/>
    </location>
    <ligand>
        <name>Mg(2+)</name>
        <dbReference type="ChEBI" id="CHEBI:18420"/>
    </ligand>
</feature>
<dbReference type="PIRSF" id="PIRSF005499">
    <property type="entry name" value="PNPase"/>
    <property type="match status" value="1"/>
</dbReference>
<dbReference type="InterPro" id="IPR015847">
    <property type="entry name" value="ExoRNase_PH_dom2"/>
</dbReference>
<comment type="similarity">
    <text evidence="1 6">Belongs to the polyribonucleotide nucleotidyltransferase family.</text>
</comment>
<dbReference type="Gene3D" id="2.40.50.140">
    <property type="entry name" value="Nucleic acid-binding proteins"/>
    <property type="match status" value="1"/>
</dbReference>
<sequence length="755" mass="82273">MEKIFTREWLGRPLTIKTGLLARQADAAVTVQYGDTVVLAAVVEEQKEREGIDFFPLMVDFEERFYAAGIIKGSRWIKREGRPSDEAVLTGRMIDRAIRPFFNQSSRRDVQVTMTVLSADHQNDHDIVALIAASAALAFSPVEWRGPISGVRVGRKNGQLIFNPTYEERLESDLDLIVAGTGEKVIMIEAGAREMKEEDVYAAITAAQAALSPLIDFINQAKKEIAIKAKVVKDKTPSDESERQAQAEKEKVLVSAANWLKDNIAKTLFDQVYYTKGERKAAVAAIKENFEAFLRGQGIGRSLREVAVKELVEAMVEAEVTRAILAEKRRVDGRPLDGLRPLAAIAGVLPRNHGSGLFQRGETQVLSIATLAGPGLAQALEGIEGTGEKRYMHHYNFPPYATAEAKPLRSAGRREIGHGALAEKALLPVLPAKEDFPYVIRVVSETLSSNGSSSMASTCGSSLALMDAGVPIKKAVAGIAMGLASNEDLSQYEILTDLQDLEDGPGGMDFKIAGTADGITAIQLDTKTAGLTKEIIEKTLAQGKKARLEILAEMNRAISAPRPDLSPYAPRITSFYINPEKIREVIGPGGKVINEIVAQTGVTIDIEDDGLVMVCGTDAAKAAQAVKWVNDIVREVEVGETFTGKVVRILDFGAFVEILPNRDGMVHVSQLAPYRVEKPDDFLALGDVVTVKVKEIDEQGRVNLTMLGLPENEALWAQEKGKSKGPIGDRFNGPRRPDRFNGPRRSSNGRGSFRH</sequence>
<keyword evidence="5 6" id="KW-0694">RNA-binding</keyword>
<dbReference type="PANTHER" id="PTHR11252">
    <property type="entry name" value="POLYRIBONUCLEOTIDE NUCLEOTIDYLTRANSFERASE"/>
    <property type="match status" value="1"/>
</dbReference>